<feature type="signal peptide" evidence="1">
    <location>
        <begin position="1"/>
        <end position="28"/>
    </location>
</feature>
<feature type="chain" id="PRO_5003525196" description="GH16 domain-containing protein" evidence="1">
    <location>
        <begin position="29"/>
        <end position="321"/>
    </location>
</feature>
<protein>
    <recommendedName>
        <fullName evidence="4">GH16 domain-containing protein</fullName>
    </recommendedName>
</protein>
<evidence type="ECO:0000256" key="1">
    <source>
        <dbReference type="SAM" id="SignalP"/>
    </source>
</evidence>
<dbReference type="PROSITE" id="PS51318">
    <property type="entry name" value="TAT"/>
    <property type="match status" value="1"/>
</dbReference>
<comment type="caution">
    <text evidence="2">The sequence shown here is derived from an EMBL/GenBank/DDBJ whole genome shotgun (WGS) entry which is preliminary data.</text>
</comment>
<name>G9PH65_9ACTO</name>
<accession>G9PH65</accession>
<dbReference type="AlphaFoldDB" id="G9PH65"/>
<gene>
    <name evidence="2" type="ORF">HMPREF0045_01589</name>
</gene>
<evidence type="ECO:0008006" key="4">
    <source>
        <dbReference type="Google" id="ProtNLM"/>
    </source>
</evidence>
<dbReference type="EMBL" id="ACRN01000014">
    <property type="protein sequence ID" value="EHM87530.1"/>
    <property type="molecule type" value="Genomic_DNA"/>
</dbReference>
<evidence type="ECO:0000313" key="2">
    <source>
        <dbReference type="EMBL" id="EHM87530.1"/>
    </source>
</evidence>
<proteinExistence type="predicted"/>
<evidence type="ECO:0000313" key="3">
    <source>
        <dbReference type="Proteomes" id="UP000003822"/>
    </source>
</evidence>
<dbReference type="RefSeq" id="WP_005987323.1">
    <property type="nucleotide sequence ID" value="NZ_JH470339.1"/>
</dbReference>
<dbReference type="Proteomes" id="UP000003822">
    <property type="component" value="Unassembled WGS sequence"/>
</dbReference>
<keyword evidence="1" id="KW-0732">Signal</keyword>
<organism evidence="2 3">
    <name type="scientific">Actinomyces graevenitzii C83</name>
    <dbReference type="NCBI Taxonomy" id="435830"/>
    <lineage>
        <taxon>Bacteria</taxon>
        <taxon>Bacillati</taxon>
        <taxon>Actinomycetota</taxon>
        <taxon>Actinomycetes</taxon>
        <taxon>Actinomycetales</taxon>
        <taxon>Actinomycetaceae</taxon>
        <taxon>Actinomyces</taxon>
    </lineage>
</organism>
<reference evidence="2 3" key="1">
    <citation type="submission" date="2011-10" db="EMBL/GenBank/DDBJ databases">
        <title>The Genome Sequence of Actinomyces graevenitzii C83.</title>
        <authorList>
            <consortium name="The Broad Institute Genome Sequencing Platform"/>
            <consortium name="The Broad Institute Genome Sequencing Center for Infectious Disease"/>
            <person name="Earl A."/>
            <person name="Ward D."/>
            <person name="Feldgarden M."/>
            <person name="Gevers D."/>
            <person name="Sibley C.D."/>
            <person name="Field T.R."/>
            <person name="Grinwis M."/>
            <person name="Eshaghurshan C.S."/>
            <person name="Surette M.G."/>
            <person name="Young S.K."/>
            <person name="Zeng Q."/>
            <person name="Gargeya S."/>
            <person name="Fitzgerald M."/>
            <person name="Haas B."/>
            <person name="Abouelleil A."/>
            <person name="Alvarado L."/>
            <person name="Arachchi H.M."/>
            <person name="Berlin A."/>
            <person name="Brown A."/>
            <person name="Chapman S.B."/>
            <person name="Chen Z."/>
            <person name="Dunbar C."/>
            <person name="Freedman E."/>
            <person name="Gearin G."/>
            <person name="Goldberg J."/>
            <person name="Griggs A."/>
            <person name="Gujja S."/>
            <person name="Heiman D."/>
            <person name="Howarth C."/>
            <person name="Larson L."/>
            <person name="Lui A."/>
            <person name="MacDonald P.J.P."/>
            <person name="Montmayeur A."/>
            <person name="Murphy C."/>
            <person name="Neiman D."/>
            <person name="Pearson M."/>
            <person name="Priest M."/>
            <person name="Roberts A."/>
            <person name="Saif S."/>
            <person name="Shea T."/>
            <person name="Shenoy N."/>
            <person name="Sisk P."/>
            <person name="Stolte C."/>
            <person name="Sykes S."/>
            <person name="Wortman J."/>
            <person name="Nusbaum C."/>
            <person name="Birren B."/>
        </authorList>
    </citation>
    <scope>NUCLEOTIDE SEQUENCE [LARGE SCALE GENOMIC DNA]</scope>
    <source>
        <strain evidence="2 3">C83</strain>
    </source>
</reference>
<dbReference type="HOGENOM" id="CLU_865038_0_0_11"/>
<dbReference type="PATRIC" id="fig|435830.3.peg.1533"/>
<sequence>MSDISRRATLKGAAWSAPVLVIGAQASAATTSRVVEPKLWWNNTYASTQGHQYADNPRSYSFLIGNSLQYGNRDSGNKNDYGFRIANAKWQNPNGKIYPTETTTLTGNAADNPGPRRQTNALGKPAYVTEVASIDWIHKNYIVKFDTIEHSGLAGRNTYYQDRAWYDWAGNENKAAVTQRISTTNGWPLPTAVNVNSLPADVVADAYEKIRAMGFEHPENFVPYRSVYRGNFYFNAKGTIGGTQEADNVAVAQYIDSHSETRTIKNGVSTITGIPRVWTYYFTQNDPSLPAGKSYYWTSAMWPFGAEGWKRDGYPIPADWK</sequence>
<keyword evidence="3" id="KW-1185">Reference proteome</keyword>
<dbReference type="InterPro" id="IPR006311">
    <property type="entry name" value="TAT_signal"/>
</dbReference>